<keyword evidence="2" id="KW-0833">Ubl conjugation pathway</keyword>
<evidence type="ECO:0000313" key="6">
    <source>
        <dbReference type="Proteomes" id="UP000664203"/>
    </source>
</evidence>
<dbReference type="Pfam" id="PF12937">
    <property type="entry name" value="F-box-like"/>
    <property type="match status" value="1"/>
</dbReference>
<dbReference type="Pfam" id="PF12014">
    <property type="entry name" value="Cyclin_D1_bind"/>
    <property type="match status" value="1"/>
</dbReference>
<dbReference type="Gene3D" id="1.20.1280.50">
    <property type="match status" value="1"/>
</dbReference>
<gene>
    <name evidence="5" type="ORF">ALECFALPRED_002630</name>
</gene>
<keyword evidence="6" id="KW-1185">Reference proteome</keyword>
<dbReference type="OrthoDB" id="722566at2759"/>
<evidence type="ECO:0000259" key="4">
    <source>
        <dbReference type="PROSITE" id="PS50181"/>
    </source>
</evidence>
<organism evidence="5 6">
    <name type="scientific">Alectoria fallacina</name>
    <dbReference type="NCBI Taxonomy" id="1903189"/>
    <lineage>
        <taxon>Eukaryota</taxon>
        <taxon>Fungi</taxon>
        <taxon>Dikarya</taxon>
        <taxon>Ascomycota</taxon>
        <taxon>Pezizomycotina</taxon>
        <taxon>Lecanoromycetes</taxon>
        <taxon>OSLEUM clade</taxon>
        <taxon>Lecanoromycetidae</taxon>
        <taxon>Lecanorales</taxon>
        <taxon>Lecanorineae</taxon>
        <taxon>Parmeliaceae</taxon>
        <taxon>Alectoria</taxon>
    </lineage>
</organism>
<evidence type="ECO:0000256" key="3">
    <source>
        <dbReference type="SAM" id="MobiDB-lite"/>
    </source>
</evidence>
<dbReference type="InterPro" id="IPR001810">
    <property type="entry name" value="F-box_dom"/>
</dbReference>
<dbReference type="PROSITE" id="PS50181">
    <property type="entry name" value="FBOX"/>
    <property type="match status" value="1"/>
</dbReference>
<dbReference type="EMBL" id="CAJPDR010000018">
    <property type="protein sequence ID" value="CAF9906752.1"/>
    <property type="molecule type" value="Genomic_DNA"/>
</dbReference>
<comment type="pathway">
    <text evidence="1">Protein modification; protein ubiquitination.</text>
</comment>
<dbReference type="Proteomes" id="UP000664203">
    <property type="component" value="Unassembled WGS sequence"/>
</dbReference>
<dbReference type="UniPathway" id="UPA00143"/>
<reference evidence="5" key="1">
    <citation type="submission" date="2021-03" db="EMBL/GenBank/DDBJ databases">
        <authorList>
            <person name="Tagirdzhanova G."/>
        </authorList>
    </citation>
    <scope>NUCLEOTIDE SEQUENCE</scope>
</reference>
<name>A0A8H3EMF9_9LECA</name>
<accession>A0A8H3EMF9</accession>
<protein>
    <recommendedName>
        <fullName evidence="4">F-box domain-containing protein</fullName>
    </recommendedName>
</protein>
<dbReference type="InterPro" id="IPR045048">
    <property type="entry name" value="FBXO31/39"/>
</dbReference>
<dbReference type="CDD" id="cd22117">
    <property type="entry name" value="F-box_FBXL4"/>
    <property type="match status" value="1"/>
</dbReference>
<evidence type="ECO:0000256" key="1">
    <source>
        <dbReference type="ARBA" id="ARBA00004906"/>
    </source>
</evidence>
<proteinExistence type="predicted"/>
<comment type="caution">
    <text evidence="5">The sequence shown here is derived from an EMBL/GenBank/DDBJ whole genome shotgun (WGS) entry which is preliminary data.</text>
</comment>
<dbReference type="GO" id="GO:0016567">
    <property type="term" value="P:protein ubiquitination"/>
    <property type="evidence" value="ECO:0007669"/>
    <property type="project" value="UniProtKB-UniPathway"/>
</dbReference>
<dbReference type="PANTHER" id="PTHR10706:SF130">
    <property type="entry name" value="F-BOX ONLY PROTEIN 31"/>
    <property type="match status" value="1"/>
</dbReference>
<feature type="region of interest" description="Disordered" evidence="3">
    <location>
        <begin position="393"/>
        <end position="420"/>
    </location>
</feature>
<dbReference type="InterPro" id="IPR036047">
    <property type="entry name" value="F-box-like_dom_sf"/>
</dbReference>
<dbReference type="PANTHER" id="PTHR10706">
    <property type="entry name" value="F-BOX FAMILY PROTEIN"/>
    <property type="match status" value="1"/>
</dbReference>
<evidence type="ECO:0000256" key="2">
    <source>
        <dbReference type="ARBA" id="ARBA00022786"/>
    </source>
</evidence>
<evidence type="ECO:0000313" key="5">
    <source>
        <dbReference type="EMBL" id="CAF9906752.1"/>
    </source>
</evidence>
<dbReference type="SMART" id="SM00256">
    <property type="entry name" value="FBOX"/>
    <property type="match status" value="1"/>
</dbReference>
<feature type="domain" description="F-box" evidence="4">
    <location>
        <begin position="49"/>
        <end position="95"/>
    </location>
</feature>
<feature type="compositionally biased region" description="Basic and acidic residues" evidence="3">
    <location>
        <begin position="393"/>
        <end position="404"/>
    </location>
</feature>
<sequence length="552" mass="61983">MERIIGLLKSPSTSLSSTRCASNVKESPATAEAVKSLCSHPHNTMPPGTSNLEALPSEIINHILAFLPPASLARLSRTCGLLRSHAHNDVLWMPIVRNIAAGLGGLESPSPAESWRDLYIAHHPYWFLVQNKIWFADVRNNGLLILARYNSQNGCIEAFRLLAEHGAHQNETWAHNPEVIIHTFNPRVSLWLDDPVIKLGFDKKFRHNDNRLQKEVAMQTGTMHGICSMISLCRPIPKALQVAAMALWPPAIIPAKERVRNESATKFRTEEHRPQTLDLISDGTFRIRKWLEFSNLMQPLNAVRLGEEVLTFSTLLEESYVPSRKKPWQGIWVGDYSGHGCEFLLVLQRDVTSPMALSRTPSTGSLPRGMAMAMGDADTGLQDSDRVRHSAEAIESQRDVHPDPVAETAGPSTWRSEESFTHRYDKKAQWTKNTQDDDLAALDAQDSSTETPSGRLEAIKLTGDINVPRGEYTWIAEDIGPNGLIRVANEQMFVGARTVRSWGHIAGRGYRHDRFISSQLIMISDDSLAQYWEDFGHISFYRRVNVDDYLTE</sequence>
<dbReference type="SUPFAM" id="SSF81383">
    <property type="entry name" value="F-box domain"/>
    <property type="match status" value="1"/>
</dbReference>
<dbReference type="AlphaFoldDB" id="A0A8H3EMF9"/>